<dbReference type="InterPro" id="IPR000228">
    <property type="entry name" value="RNA3'_term_phos_cyc"/>
</dbReference>
<sequence>MSETDISPVVLDGGILEGGGQIVRLAISLAILLRKPVSITNIRKNRRDPGLKAQHVAGLRLASEICSGSLTGCELGSTAIEFRPGLVDPFQKYLADPKTAGSITLLLQIALPCLLFSKGHTHEPGDSESVVDLTLRGGTNATYAPQIDWTEHVFFPFLQRHLRLEPRFAIRKRGYFPKGGGEVHFTISPVVGPLPAFTLISRGNIISIKGKAWVAGLPRSVALEMRDAAVSALVSSDLCVSSDIIDIEADRESPRLAVGSGSGIILWAETEKGCRFGGSCLGRKGTVSSAVGEEAAQELIRNLAHGGCVDEYLQDQIIVFMTLAAGRSTVRMGRLTPHTKTAIYVAEKLTDARFSVVEDTPEGPTTITCEGIVFRCPEV</sequence>
<dbReference type="InterPro" id="IPR037136">
    <property type="entry name" value="RNA3'_phos_cyclase_dom_sf"/>
</dbReference>
<dbReference type="Pfam" id="PF01137">
    <property type="entry name" value="RTC"/>
    <property type="match status" value="1"/>
</dbReference>
<dbReference type="Pfam" id="PF05189">
    <property type="entry name" value="RTC_insert"/>
    <property type="match status" value="1"/>
</dbReference>
<feature type="binding site" evidence="10">
    <location>
        <position position="108"/>
    </location>
    <ligand>
        <name>ATP</name>
        <dbReference type="ChEBI" id="CHEBI:30616"/>
    </ligand>
</feature>
<feature type="domain" description="RNA 3'-terminal phosphate cyclase" evidence="11">
    <location>
        <begin position="16"/>
        <end position="356"/>
    </location>
</feature>
<feature type="binding site" evidence="10">
    <location>
        <begin position="312"/>
        <end position="316"/>
    </location>
    <ligand>
        <name>ATP</name>
        <dbReference type="ChEBI" id="CHEBI:30616"/>
    </ligand>
</feature>
<comment type="caution">
    <text evidence="13">The sequence shown here is derived from an EMBL/GenBank/DDBJ whole genome shotgun (WGS) entry which is preliminary data.</text>
</comment>
<organism evidence="13 14">
    <name type="scientific">Antrodiella citrinella</name>
    <dbReference type="NCBI Taxonomy" id="2447956"/>
    <lineage>
        <taxon>Eukaryota</taxon>
        <taxon>Fungi</taxon>
        <taxon>Dikarya</taxon>
        <taxon>Basidiomycota</taxon>
        <taxon>Agaricomycotina</taxon>
        <taxon>Agaricomycetes</taxon>
        <taxon>Polyporales</taxon>
        <taxon>Steccherinaceae</taxon>
        <taxon>Antrodiella</taxon>
    </lineage>
</organism>
<dbReference type="EMBL" id="SGPM01000038">
    <property type="protein sequence ID" value="THH31767.1"/>
    <property type="molecule type" value="Genomic_DNA"/>
</dbReference>
<evidence type="ECO:0000256" key="6">
    <source>
        <dbReference type="ARBA" id="ARBA00024481"/>
    </source>
</evidence>
<evidence type="ECO:0000256" key="8">
    <source>
        <dbReference type="ARBA" id="ARBA00045867"/>
    </source>
</evidence>
<dbReference type="Proteomes" id="UP000308730">
    <property type="component" value="Unassembled WGS sequence"/>
</dbReference>
<evidence type="ECO:0000256" key="7">
    <source>
        <dbReference type="ARBA" id="ARBA00032543"/>
    </source>
</evidence>
<evidence type="ECO:0000256" key="3">
    <source>
        <dbReference type="ARBA" id="ARBA00021428"/>
    </source>
</evidence>
<feature type="domain" description="RNA 3'-terminal phosphate cyclase insert" evidence="12">
    <location>
        <begin position="201"/>
        <end position="303"/>
    </location>
</feature>
<evidence type="ECO:0000256" key="4">
    <source>
        <dbReference type="ARBA" id="ARBA00022598"/>
    </source>
</evidence>
<accession>A0A4S4N194</accession>
<reference evidence="13 14" key="1">
    <citation type="submission" date="2019-02" db="EMBL/GenBank/DDBJ databases">
        <title>Genome sequencing of the rare red list fungi Antrodiella citrinella (Flaviporus citrinellus).</title>
        <authorList>
            <person name="Buettner E."/>
            <person name="Kellner H."/>
        </authorList>
    </citation>
    <scope>NUCLEOTIDE SEQUENCE [LARGE SCALE GENOMIC DNA]</scope>
    <source>
        <strain evidence="13 14">DSM 108506</strain>
    </source>
</reference>
<evidence type="ECO:0000256" key="1">
    <source>
        <dbReference type="ARBA" id="ARBA00009206"/>
    </source>
</evidence>
<dbReference type="Gene3D" id="3.30.360.20">
    <property type="entry name" value="RNA 3'-terminal phosphate cyclase, insert domain"/>
    <property type="match status" value="1"/>
</dbReference>
<dbReference type="NCBIfam" id="TIGR03399">
    <property type="entry name" value="RNA_3prim_cycl"/>
    <property type="match status" value="1"/>
</dbReference>
<dbReference type="EC" id="6.5.1.4" evidence="2"/>
<dbReference type="InterPro" id="IPR036553">
    <property type="entry name" value="RPTC_insert"/>
</dbReference>
<dbReference type="InterPro" id="IPR023797">
    <property type="entry name" value="RNA3'_phos_cyclase_dom"/>
</dbReference>
<dbReference type="GO" id="GO:0006396">
    <property type="term" value="P:RNA processing"/>
    <property type="evidence" value="ECO:0007669"/>
    <property type="project" value="InterPro"/>
</dbReference>
<dbReference type="SUPFAM" id="SSF55205">
    <property type="entry name" value="EPT/RTPC-like"/>
    <property type="match status" value="2"/>
</dbReference>
<dbReference type="PANTHER" id="PTHR11096">
    <property type="entry name" value="RNA 3' TERMINAL PHOSPHATE CYCLASE"/>
    <property type="match status" value="1"/>
</dbReference>
<evidence type="ECO:0000259" key="12">
    <source>
        <dbReference type="Pfam" id="PF05189"/>
    </source>
</evidence>
<dbReference type="GO" id="GO:0005524">
    <property type="term" value="F:ATP binding"/>
    <property type="evidence" value="ECO:0007669"/>
    <property type="project" value="UniProtKB-KW"/>
</dbReference>
<keyword evidence="14" id="KW-1185">Reference proteome</keyword>
<dbReference type="GO" id="GO:0003963">
    <property type="term" value="F:RNA-3'-phosphate cyclase activity"/>
    <property type="evidence" value="ECO:0007669"/>
    <property type="project" value="UniProtKB-EC"/>
</dbReference>
<dbReference type="PANTHER" id="PTHR11096:SF0">
    <property type="entry name" value="RNA 3'-TERMINAL PHOSPHATE CYCLASE"/>
    <property type="match status" value="1"/>
</dbReference>
<comment type="function">
    <text evidence="8">Catalyzes the conversion of 3'-phosphate to a 2',3'-cyclic phosphodiester at the end of RNA. The mechanism of action of the enzyme occurs in 3 steps: (A) adenylation of the enzyme by ATP; (B) transfer of adenylate to an RNA-N3'P to produce RNA-N3'PP5'A; (C) and attack of the adjacent 2'-hydroxyl on the 3'-phosphorus in the diester linkage to produce the cyclic end product. Likely functions in some aspects of cellular RNA processing. Function plays an important role in regulating axon regeneration by inhibiting central nervous system (CNS) axon regeneration following optic nerve injury.</text>
</comment>
<dbReference type="PROSITE" id="PS01287">
    <property type="entry name" value="RTC"/>
    <property type="match status" value="1"/>
</dbReference>
<dbReference type="InterPro" id="IPR017770">
    <property type="entry name" value="RNA3'_term_phos_cyc_type_1"/>
</dbReference>
<evidence type="ECO:0000256" key="9">
    <source>
        <dbReference type="PIRSR" id="PIRSR005378-1"/>
    </source>
</evidence>
<dbReference type="OrthoDB" id="25029at2759"/>
<name>A0A4S4N194_9APHY</name>
<keyword evidence="10" id="KW-0067">ATP-binding</keyword>
<dbReference type="FunFam" id="3.30.360.20:FF:000002">
    <property type="entry name" value="RNA terminal phosphate cyclase-like 1"/>
    <property type="match status" value="1"/>
</dbReference>
<keyword evidence="5 10" id="KW-0547">Nucleotide-binding</keyword>
<dbReference type="InterPro" id="IPR020719">
    <property type="entry name" value="RNA3'_term_phos_cycl-like_CS"/>
</dbReference>
<gene>
    <name evidence="13" type="ORF">EUX98_g2424</name>
</gene>
<dbReference type="Gene3D" id="3.65.10.20">
    <property type="entry name" value="RNA 3'-terminal phosphate cyclase domain"/>
    <property type="match status" value="1"/>
</dbReference>
<comment type="similarity">
    <text evidence="1">Belongs to the RNA 3'-terminal cyclase family. Type 1 subfamily.</text>
</comment>
<proteinExistence type="inferred from homology"/>
<dbReference type="GO" id="GO:0005634">
    <property type="term" value="C:nucleus"/>
    <property type="evidence" value="ECO:0007669"/>
    <property type="project" value="TreeGrafter"/>
</dbReference>
<evidence type="ECO:0000256" key="5">
    <source>
        <dbReference type="ARBA" id="ARBA00022741"/>
    </source>
</evidence>
<dbReference type="PIRSF" id="PIRSF005378">
    <property type="entry name" value="RNA3'_term_phos_cycl_euk"/>
    <property type="match status" value="1"/>
</dbReference>
<evidence type="ECO:0000256" key="10">
    <source>
        <dbReference type="PIRSR" id="PIRSR005378-2"/>
    </source>
</evidence>
<keyword evidence="4" id="KW-0436">Ligase</keyword>
<dbReference type="AlphaFoldDB" id="A0A4S4N194"/>
<dbReference type="InterPro" id="IPR013791">
    <property type="entry name" value="RNA3'-term_phos_cycl_insert"/>
</dbReference>
<evidence type="ECO:0000313" key="14">
    <source>
        <dbReference type="Proteomes" id="UP000308730"/>
    </source>
</evidence>
<dbReference type="SUPFAM" id="SSF52913">
    <property type="entry name" value="RNA 3'-terminal phosphate cyclase, RPTC, insert domain"/>
    <property type="match status" value="1"/>
</dbReference>
<evidence type="ECO:0000259" key="11">
    <source>
        <dbReference type="Pfam" id="PF01137"/>
    </source>
</evidence>
<dbReference type="InterPro" id="IPR013792">
    <property type="entry name" value="RNA3'P_cycl/enolpyr_Trfase_a/b"/>
</dbReference>
<evidence type="ECO:0000256" key="2">
    <source>
        <dbReference type="ARBA" id="ARBA00012725"/>
    </source>
</evidence>
<protein>
    <recommendedName>
        <fullName evidence="3">RNA 3'-terminal phosphate cyclase</fullName>
        <ecNumber evidence="2">6.5.1.4</ecNumber>
    </recommendedName>
    <alternativeName>
        <fullName evidence="7">RNA terminal phosphate cyclase domain-containing protein 1</fullName>
    </alternativeName>
</protein>
<feature type="active site" description="Tele-AMP-histidine intermediate" evidence="9">
    <location>
        <position position="338"/>
    </location>
</feature>
<comment type="catalytic activity">
    <reaction evidence="6">
        <text>a 3'-end 3'-phospho-ribonucleotide-RNA + ATP = a 3'-end 2',3'-cyclophospho-ribonucleotide-RNA + AMP + diphosphate</text>
        <dbReference type="Rhea" id="RHEA:23976"/>
        <dbReference type="Rhea" id="RHEA-COMP:10463"/>
        <dbReference type="Rhea" id="RHEA-COMP:10464"/>
        <dbReference type="ChEBI" id="CHEBI:30616"/>
        <dbReference type="ChEBI" id="CHEBI:33019"/>
        <dbReference type="ChEBI" id="CHEBI:83062"/>
        <dbReference type="ChEBI" id="CHEBI:83064"/>
        <dbReference type="ChEBI" id="CHEBI:456215"/>
        <dbReference type="EC" id="6.5.1.4"/>
    </reaction>
</comment>
<evidence type="ECO:0000313" key="13">
    <source>
        <dbReference type="EMBL" id="THH31767.1"/>
    </source>
</evidence>